<organism evidence="1">
    <name type="scientific">Populus davidiana</name>
    <dbReference type="NCBI Taxonomy" id="266767"/>
    <lineage>
        <taxon>Eukaryota</taxon>
        <taxon>Viridiplantae</taxon>
        <taxon>Streptophyta</taxon>
        <taxon>Embryophyta</taxon>
        <taxon>Tracheophyta</taxon>
        <taxon>Spermatophyta</taxon>
        <taxon>Magnoliopsida</taxon>
        <taxon>eudicotyledons</taxon>
        <taxon>Gunneridae</taxon>
        <taxon>Pentapetalae</taxon>
        <taxon>rosids</taxon>
        <taxon>fabids</taxon>
        <taxon>Malpighiales</taxon>
        <taxon>Salicaceae</taxon>
        <taxon>Saliceae</taxon>
        <taxon>Populus</taxon>
    </lineage>
</organism>
<accession>A0A6M2F245</accession>
<proteinExistence type="predicted"/>
<evidence type="ECO:0000313" key="1">
    <source>
        <dbReference type="EMBL" id="NUU91687.1"/>
    </source>
</evidence>
<reference evidence="1" key="1">
    <citation type="submission" date="2020-03" db="EMBL/GenBank/DDBJ databases">
        <authorList>
            <person name="Zhang R."/>
        </authorList>
    </citation>
    <scope>NUCLEOTIDE SEQUENCE</scope>
</reference>
<dbReference type="AlphaFoldDB" id="A0A6M2F245"/>
<protein>
    <submittedName>
        <fullName evidence="1">Uncharacterized protein</fullName>
    </submittedName>
</protein>
<dbReference type="EMBL" id="GILB01011354">
    <property type="protein sequence ID" value="NUU91687.1"/>
    <property type="molecule type" value="Transcribed_RNA"/>
</dbReference>
<sequence>MRHWDIQFSLSVNLSLSAPHLNELAGYEIPLTLLASYLFLDTLLGINRPPLALPPAQHALYIVSQHAPVKKLIKHVTRFLVQSFQGSIYLWSSITSVLQTALQRDTFFTNLISHYFIEHTNNVNLSGAYHVSCNLFQGKQEKHILYLA</sequence>
<name>A0A6M2F245_9ROSI</name>